<evidence type="ECO:0000313" key="3">
    <source>
        <dbReference type="Proteomes" id="UP000789570"/>
    </source>
</evidence>
<gene>
    <name evidence="2" type="ORF">FCALED_LOCUS12182</name>
</gene>
<comment type="caution">
    <text evidence="2">The sequence shown here is derived from an EMBL/GenBank/DDBJ whole genome shotgun (WGS) entry which is preliminary data.</text>
</comment>
<feature type="non-terminal residue" evidence="2">
    <location>
        <position position="1"/>
    </location>
</feature>
<feature type="compositionally biased region" description="Polar residues" evidence="1">
    <location>
        <begin position="9"/>
        <end position="24"/>
    </location>
</feature>
<sequence>MAHQRNKSRPTAPTSESPAVTTSDGLHLPPVKEKSTSSLPNRNVDDTDNQKLQSQNAALSGELNKLRQENEALIFINREFRKEQDKLYEELKRNRSFQLPRTLQLTAR</sequence>
<evidence type="ECO:0000313" key="2">
    <source>
        <dbReference type="EMBL" id="CAG8674485.1"/>
    </source>
</evidence>
<dbReference type="AlphaFoldDB" id="A0A9N9EDV5"/>
<feature type="region of interest" description="Disordered" evidence="1">
    <location>
        <begin position="1"/>
        <end position="50"/>
    </location>
</feature>
<protein>
    <submittedName>
        <fullName evidence="2">10223_t:CDS:1</fullName>
    </submittedName>
</protein>
<proteinExistence type="predicted"/>
<dbReference type="Proteomes" id="UP000789570">
    <property type="component" value="Unassembled WGS sequence"/>
</dbReference>
<keyword evidence="3" id="KW-1185">Reference proteome</keyword>
<accession>A0A9N9EDV5</accession>
<reference evidence="2" key="1">
    <citation type="submission" date="2021-06" db="EMBL/GenBank/DDBJ databases">
        <authorList>
            <person name="Kallberg Y."/>
            <person name="Tangrot J."/>
            <person name="Rosling A."/>
        </authorList>
    </citation>
    <scope>NUCLEOTIDE SEQUENCE</scope>
    <source>
        <strain evidence="2">UK204</strain>
    </source>
</reference>
<dbReference type="EMBL" id="CAJVPQ010005721">
    <property type="protein sequence ID" value="CAG8674485.1"/>
    <property type="molecule type" value="Genomic_DNA"/>
</dbReference>
<evidence type="ECO:0000256" key="1">
    <source>
        <dbReference type="SAM" id="MobiDB-lite"/>
    </source>
</evidence>
<name>A0A9N9EDV5_9GLOM</name>
<organism evidence="2 3">
    <name type="scientific">Funneliformis caledonium</name>
    <dbReference type="NCBI Taxonomy" id="1117310"/>
    <lineage>
        <taxon>Eukaryota</taxon>
        <taxon>Fungi</taxon>
        <taxon>Fungi incertae sedis</taxon>
        <taxon>Mucoromycota</taxon>
        <taxon>Glomeromycotina</taxon>
        <taxon>Glomeromycetes</taxon>
        <taxon>Glomerales</taxon>
        <taxon>Glomeraceae</taxon>
        <taxon>Funneliformis</taxon>
    </lineage>
</organism>